<sequence length="139" mass="15611">MFAKVSYCGTDMKLCESCRSFTHGVFLLLFRQCGHIPGAILLVCVFRADLVHRLFGLRKIFATPVSNALILAASRLVAQRKIQGCSYHKLGVAIHINRRRIDLVVFECGREMGVGKRLRCYVHSATTDSRSAHIQSQVF</sequence>
<organism evidence="1 2">
    <name type="scientific">Rhizoctonia solani AG-3 Rhs1AP</name>
    <dbReference type="NCBI Taxonomy" id="1086054"/>
    <lineage>
        <taxon>Eukaryota</taxon>
        <taxon>Fungi</taxon>
        <taxon>Dikarya</taxon>
        <taxon>Basidiomycota</taxon>
        <taxon>Agaricomycotina</taxon>
        <taxon>Agaricomycetes</taxon>
        <taxon>Cantharellales</taxon>
        <taxon>Ceratobasidiaceae</taxon>
        <taxon>Rhizoctonia</taxon>
    </lineage>
</organism>
<proteinExistence type="predicted"/>
<evidence type="ECO:0000313" key="2">
    <source>
        <dbReference type="Proteomes" id="UP000030108"/>
    </source>
</evidence>
<dbReference type="AlphaFoldDB" id="A0A0A1UHP2"/>
<evidence type="ECO:0000313" key="1">
    <source>
        <dbReference type="EMBL" id="EUC58384.1"/>
    </source>
</evidence>
<protein>
    <submittedName>
        <fullName evidence="1">Uncharacterized protein</fullName>
    </submittedName>
</protein>
<gene>
    <name evidence="1" type="ORF">RSOL_250180</name>
</gene>
<dbReference type="EMBL" id="JATN01000321">
    <property type="protein sequence ID" value="EUC58384.1"/>
    <property type="molecule type" value="Genomic_DNA"/>
</dbReference>
<accession>A0A0A1UHP2</accession>
<name>A0A0A1UHP2_9AGAM</name>
<reference evidence="2" key="1">
    <citation type="journal article" date="2014" name="Genome Announc.">
        <title>Draft genome sequence of the plant-pathogenic soil fungus Rhizoctonia solani anastomosis group 3 strain Rhs1AP.</title>
        <authorList>
            <person name="Cubeta M.A."/>
            <person name="Thomas E."/>
            <person name="Dean R.A."/>
            <person name="Jabaji S."/>
            <person name="Neate S.M."/>
            <person name="Tavantzis S."/>
            <person name="Toda T."/>
            <person name="Vilgalys R."/>
            <person name="Bharathan N."/>
            <person name="Fedorova-Abrams N."/>
            <person name="Pakala S.B."/>
            <person name="Pakala S.M."/>
            <person name="Zafar N."/>
            <person name="Joardar V."/>
            <person name="Losada L."/>
            <person name="Nierman W.C."/>
        </authorList>
    </citation>
    <scope>NUCLEOTIDE SEQUENCE [LARGE SCALE GENOMIC DNA]</scope>
    <source>
        <strain evidence="2">AG-3</strain>
    </source>
</reference>
<comment type="caution">
    <text evidence="1">The sequence shown here is derived from an EMBL/GenBank/DDBJ whole genome shotgun (WGS) entry which is preliminary data.</text>
</comment>
<dbReference type="Proteomes" id="UP000030108">
    <property type="component" value="Unassembled WGS sequence"/>
</dbReference>